<protein>
    <submittedName>
        <fullName evidence="4">Alpha/beta hydrolase</fullName>
    </submittedName>
    <submittedName>
        <fullName evidence="2">Haloalkane dehalogenase</fullName>
    </submittedName>
</protein>
<dbReference type="InterPro" id="IPR000073">
    <property type="entry name" value="AB_hydrolase_1"/>
</dbReference>
<evidence type="ECO:0000313" key="2">
    <source>
        <dbReference type="EMBL" id="CUN22578.1"/>
    </source>
</evidence>
<dbReference type="Proteomes" id="UP000472916">
    <property type="component" value="Unassembled WGS sequence"/>
</dbReference>
<dbReference type="OrthoDB" id="9808398at2"/>
<evidence type="ECO:0000313" key="7">
    <source>
        <dbReference type="Proteomes" id="UP000472916"/>
    </source>
</evidence>
<dbReference type="PANTHER" id="PTHR46438:SF2">
    <property type="entry name" value="ALPHA_BETA-HYDROLASES SUPERFAMILY PROTEIN"/>
    <property type="match status" value="1"/>
</dbReference>
<dbReference type="AlphaFoldDB" id="A0A173V9M4"/>
<evidence type="ECO:0000313" key="4">
    <source>
        <dbReference type="EMBL" id="MZK42866.1"/>
    </source>
</evidence>
<dbReference type="EMBL" id="CYYM01000010">
    <property type="protein sequence ID" value="CUO29761.1"/>
    <property type="molecule type" value="Genomic_DNA"/>
</dbReference>
<evidence type="ECO:0000313" key="3">
    <source>
        <dbReference type="EMBL" id="CUO29761.1"/>
    </source>
</evidence>
<dbReference type="RefSeq" id="WP_022415240.1">
    <property type="nucleotide sequence ID" value="NZ_CYXO01000020.1"/>
</dbReference>
<dbReference type="EMBL" id="CYXO01000020">
    <property type="protein sequence ID" value="CUN22578.1"/>
    <property type="molecule type" value="Genomic_DNA"/>
</dbReference>
<dbReference type="Pfam" id="PF12697">
    <property type="entry name" value="Abhydrolase_6"/>
    <property type="match status" value="1"/>
</dbReference>
<organism evidence="2 6">
    <name type="scientific">Dorea longicatena</name>
    <dbReference type="NCBI Taxonomy" id="88431"/>
    <lineage>
        <taxon>Bacteria</taxon>
        <taxon>Bacillati</taxon>
        <taxon>Bacillota</taxon>
        <taxon>Clostridia</taxon>
        <taxon>Lachnospirales</taxon>
        <taxon>Lachnospiraceae</taxon>
        <taxon>Dorea</taxon>
    </lineage>
</organism>
<dbReference type="InterPro" id="IPR029058">
    <property type="entry name" value="AB_hydrolase_fold"/>
</dbReference>
<dbReference type="Gene3D" id="3.40.50.1820">
    <property type="entry name" value="alpha/beta hydrolase"/>
    <property type="match status" value="1"/>
</dbReference>
<evidence type="ECO:0000313" key="5">
    <source>
        <dbReference type="Proteomes" id="UP000095380"/>
    </source>
</evidence>
<dbReference type="GO" id="GO:0016787">
    <property type="term" value="F:hydrolase activity"/>
    <property type="evidence" value="ECO:0007669"/>
    <property type="project" value="UniProtKB-KW"/>
</dbReference>
<feature type="domain" description="AB hydrolase-1" evidence="1">
    <location>
        <begin position="62"/>
        <end position="165"/>
    </location>
</feature>
<dbReference type="Proteomes" id="UP000095380">
    <property type="component" value="Unassembled WGS sequence"/>
</dbReference>
<evidence type="ECO:0000313" key="6">
    <source>
        <dbReference type="Proteomes" id="UP000095597"/>
    </source>
</evidence>
<proteinExistence type="predicted"/>
<dbReference type="Proteomes" id="UP000095597">
    <property type="component" value="Unassembled WGS sequence"/>
</dbReference>
<dbReference type="EMBL" id="WWSC01000025">
    <property type="protein sequence ID" value="MZK42866.1"/>
    <property type="molecule type" value="Genomic_DNA"/>
</dbReference>
<accession>A0A173V9M4</accession>
<sequence length="290" mass="32047">MNWKKTLLFISTAIGTTTLAFHVINKFIFNASDEHSEEDESNYYNWKFGNIYYKKEGTGSPVLLIHDLNHYSSSMEWDKVIGTLSKEHTVYTIDLLGCGKSDKPAITYTCYLYVQLLTDFIRDIIGEKTDIVATGASASFVTAACQNIADQIDHIILVCPESTHALAKAPNHKSKLLAKIINIPIYGTFIYNVGARNTALSDSAECKYLYASILGHYTTVNVAHCLEGLTTSIAVITGKNAPETSQKATEYCHILPSIEHLEVPGSGLLPQRENANAFLEQLDLLLSDNC</sequence>
<keyword evidence="4" id="KW-0378">Hydrolase</keyword>
<dbReference type="SUPFAM" id="SSF53474">
    <property type="entry name" value="alpha/beta-Hydrolases"/>
    <property type="match status" value="1"/>
</dbReference>
<name>A0A173V9M4_9FIRM</name>
<reference evidence="5 6" key="1">
    <citation type="submission" date="2015-09" db="EMBL/GenBank/DDBJ databases">
        <authorList>
            <consortium name="Pathogen Informatics"/>
        </authorList>
    </citation>
    <scope>NUCLEOTIDE SEQUENCE [LARGE SCALE GENOMIC DNA]</scope>
    <source>
        <strain evidence="3 5">2789STDY5608851</strain>
        <strain evidence="2 6">2789STDY5834961</strain>
    </source>
</reference>
<evidence type="ECO:0000259" key="1">
    <source>
        <dbReference type="Pfam" id="PF12697"/>
    </source>
</evidence>
<dbReference type="PANTHER" id="PTHR46438">
    <property type="entry name" value="ALPHA/BETA-HYDROLASES SUPERFAMILY PROTEIN"/>
    <property type="match status" value="1"/>
</dbReference>
<reference evidence="4 7" key="2">
    <citation type="journal article" date="2019" name="Nat. Med.">
        <title>A library of human gut bacterial isolates paired with longitudinal multiomics data enables mechanistic microbiome research.</title>
        <authorList>
            <person name="Poyet M."/>
            <person name="Groussin M."/>
            <person name="Gibbons S.M."/>
            <person name="Avila-Pacheco J."/>
            <person name="Jiang X."/>
            <person name="Kearney S.M."/>
            <person name="Perrotta A.R."/>
            <person name="Berdy B."/>
            <person name="Zhao S."/>
            <person name="Lieberman T.D."/>
            <person name="Swanson P.K."/>
            <person name="Smith M."/>
            <person name="Roesemann S."/>
            <person name="Alexander J.E."/>
            <person name="Rich S.A."/>
            <person name="Livny J."/>
            <person name="Vlamakis H."/>
            <person name="Clish C."/>
            <person name="Bullock K."/>
            <person name="Deik A."/>
            <person name="Scott J."/>
            <person name="Pierce K.A."/>
            <person name="Xavier R.J."/>
            <person name="Alm E.J."/>
        </authorList>
    </citation>
    <scope>NUCLEOTIDE SEQUENCE [LARGE SCALE GENOMIC DNA]</scope>
    <source>
        <strain evidence="4 7">BIOML-A6</strain>
    </source>
</reference>
<gene>
    <name evidence="3" type="ORF">ERS852408_01864</name>
    <name evidence="2" type="ORF">ERS852573_02632</name>
    <name evidence="4" type="ORF">GT528_14570</name>
</gene>